<feature type="transmembrane region" description="Helical" evidence="2">
    <location>
        <begin position="304"/>
        <end position="321"/>
    </location>
</feature>
<evidence type="ECO:0000313" key="3">
    <source>
        <dbReference type="EMBL" id="MEV4285798.1"/>
    </source>
</evidence>
<sequence length="647" mass="68413">MPVPWFPWSSVALAVVALVCSVIRTRERARRASPQNVVLEIALSPLAALRLHRVALGVLLWTPLTFLIDVPVAFLVGTGAAGTVAVVCAGIALGAAGMPQIALGAALCQALWLPGSYVTTVLALPIVAGYLLRLLHIGPQYWRGYTSLLLLFDRQGPVIRAGLPAEWFWGGLQAGAALAPVAAAALLPAPDAGAADTAARWAGALLTAAQLALGAQRMRTLANRRLRLAARGGDVLGTVSLFAIAASPAGPWIAERWAGLPFLTGFAGGALLAVAAIGLLAALELAKGQDATSGLPRWAVPLKLARALLHAGLAAVLLSLLHPLPGLAPAAAVLAAAEFATLLGGRDRRFWDHQQIRHAASFLWFDNDRETLLGGWLHDAFLSRPHHPDFSLPRTMGGLAALSAQGWMVPGQAPLVGAPELKRPLTGIAATRWTDVAAYALDLVETQVVPRFPPAHLPALERGLAVARAELFTARAVVLHLAGEPAEALGQWREAALRYRRLGAPVHELVARLFMVRLLAVSLARPADARREYARIRLPDEPPPVVRHLARLAATAVEGGPDVAGESRVDAKAVRAALRRDDRMPAADLRQCMGLAALVDRVEARPREPGTPPVTAGAPLQPSGAPRQSDLPRQSDPPQPSQSQERR</sequence>
<comment type="caution">
    <text evidence="3">The sequence shown here is derived from an EMBL/GenBank/DDBJ whole genome shotgun (WGS) entry which is preliminary data.</text>
</comment>
<keyword evidence="2" id="KW-1133">Transmembrane helix</keyword>
<keyword evidence="2" id="KW-0812">Transmembrane</keyword>
<evidence type="ECO:0000256" key="2">
    <source>
        <dbReference type="SAM" id="Phobius"/>
    </source>
</evidence>
<feature type="transmembrane region" description="Helical" evidence="2">
    <location>
        <begin position="6"/>
        <end position="25"/>
    </location>
</feature>
<gene>
    <name evidence="3" type="ORF">AB0K40_09865</name>
</gene>
<feature type="transmembrane region" description="Helical" evidence="2">
    <location>
        <begin position="260"/>
        <end position="283"/>
    </location>
</feature>
<dbReference type="Proteomes" id="UP001552427">
    <property type="component" value="Unassembled WGS sequence"/>
</dbReference>
<organism evidence="3 4">
    <name type="scientific">Nonomuraea bangladeshensis</name>
    <dbReference type="NCBI Taxonomy" id="404385"/>
    <lineage>
        <taxon>Bacteria</taxon>
        <taxon>Bacillati</taxon>
        <taxon>Actinomycetota</taxon>
        <taxon>Actinomycetes</taxon>
        <taxon>Streptosporangiales</taxon>
        <taxon>Streptosporangiaceae</taxon>
        <taxon>Nonomuraea</taxon>
    </lineage>
</organism>
<proteinExistence type="predicted"/>
<dbReference type="EMBL" id="JBFARM010000003">
    <property type="protein sequence ID" value="MEV4285798.1"/>
    <property type="molecule type" value="Genomic_DNA"/>
</dbReference>
<dbReference type="RefSeq" id="WP_364446951.1">
    <property type="nucleotide sequence ID" value="NZ_JBFARM010000003.1"/>
</dbReference>
<protein>
    <submittedName>
        <fullName evidence="3">Uncharacterized protein</fullName>
    </submittedName>
</protein>
<feature type="region of interest" description="Disordered" evidence="1">
    <location>
        <begin position="603"/>
        <end position="647"/>
    </location>
</feature>
<keyword evidence="4" id="KW-1185">Reference proteome</keyword>
<feature type="transmembrane region" description="Helical" evidence="2">
    <location>
        <begin position="198"/>
        <end position="215"/>
    </location>
</feature>
<reference evidence="3 4" key="1">
    <citation type="submission" date="2024-06" db="EMBL/GenBank/DDBJ databases">
        <title>The Natural Products Discovery Center: Release of the First 8490 Sequenced Strains for Exploring Actinobacteria Biosynthetic Diversity.</title>
        <authorList>
            <person name="Kalkreuter E."/>
            <person name="Kautsar S.A."/>
            <person name="Yang D."/>
            <person name="Bader C.D."/>
            <person name="Teijaro C.N."/>
            <person name="Fluegel L."/>
            <person name="Davis C.M."/>
            <person name="Simpson J.R."/>
            <person name="Lauterbach L."/>
            <person name="Steele A.D."/>
            <person name="Gui C."/>
            <person name="Meng S."/>
            <person name="Li G."/>
            <person name="Viehrig K."/>
            <person name="Ye F."/>
            <person name="Su P."/>
            <person name="Kiefer A.F."/>
            <person name="Nichols A."/>
            <person name="Cepeda A.J."/>
            <person name="Yan W."/>
            <person name="Fan B."/>
            <person name="Jiang Y."/>
            <person name="Adhikari A."/>
            <person name="Zheng C.-J."/>
            <person name="Schuster L."/>
            <person name="Cowan T.M."/>
            <person name="Smanski M.J."/>
            <person name="Chevrette M.G."/>
            <person name="De Carvalho L.P.S."/>
            <person name="Shen B."/>
        </authorList>
    </citation>
    <scope>NUCLEOTIDE SEQUENCE [LARGE SCALE GENOMIC DNA]</scope>
    <source>
        <strain evidence="3 4">NPDC049574</strain>
    </source>
</reference>
<keyword evidence="2" id="KW-0472">Membrane</keyword>
<accession>A0ABV3GZW9</accession>
<name>A0ABV3GZW9_9ACTN</name>
<evidence type="ECO:0000256" key="1">
    <source>
        <dbReference type="SAM" id="MobiDB-lite"/>
    </source>
</evidence>
<feature type="transmembrane region" description="Helical" evidence="2">
    <location>
        <begin position="235"/>
        <end position="254"/>
    </location>
</feature>
<evidence type="ECO:0000313" key="4">
    <source>
        <dbReference type="Proteomes" id="UP001552427"/>
    </source>
</evidence>
<feature type="transmembrane region" description="Helical" evidence="2">
    <location>
        <begin position="73"/>
        <end position="98"/>
    </location>
</feature>
<feature type="transmembrane region" description="Helical" evidence="2">
    <location>
        <begin position="110"/>
        <end position="132"/>
    </location>
</feature>